<name>A0A5N6C590_9ACTN</name>
<protein>
    <submittedName>
        <fullName evidence="6">Radical SAM protein</fullName>
    </submittedName>
</protein>
<sequence length="390" mass="43093">MRRDATSRAEDQPVAQPRGQQQTVRQPGQQQARQPEQTVHQPGQSVEQPGQSVQRPGQTVQQPGQTVQQSLVGEGPARPRIERQAVTRVFDGITCYEVPARAALERVPEAAELPFVWGASPYRGCEAGCGYCTARRGHRYLGLDPGRDFSTKIVVKTDLARRLRRELDSPRWSGEAVALGLTGDCYQPAEEIYRLMPGVIRALADAANPFTVLTKSPLVLRDLDLLREAAKVTQVGALVSVGFVDDRLRRAVEPGAATPQRRLEICATLNEAGIPCGVLMAPILPLITDSTDHLLATVRRAAEAGAVSVTPVVLRLPAGAREWYMGWLEREHPGLVPRYQALYGRGQVAEDGYRQRIAEQVRVLAETYGIGRDARRWRRRRSPTRQLALV</sequence>
<dbReference type="Pfam" id="PF04055">
    <property type="entry name" value="Radical_SAM"/>
    <property type="match status" value="1"/>
</dbReference>
<feature type="region of interest" description="Disordered" evidence="4">
    <location>
        <begin position="1"/>
        <end position="79"/>
    </location>
</feature>
<dbReference type="SFLD" id="SFLDG01084">
    <property type="entry name" value="Uncharacterised_Radical_SAM_Su"/>
    <property type="match status" value="1"/>
</dbReference>
<feature type="compositionally biased region" description="Polar residues" evidence="4">
    <location>
        <begin position="39"/>
        <end position="55"/>
    </location>
</feature>
<feature type="compositionally biased region" description="Low complexity" evidence="4">
    <location>
        <begin position="15"/>
        <end position="38"/>
    </location>
</feature>
<dbReference type="GO" id="GO:0051536">
    <property type="term" value="F:iron-sulfur cluster binding"/>
    <property type="evidence" value="ECO:0007669"/>
    <property type="project" value="UniProtKB-KW"/>
</dbReference>
<evidence type="ECO:0000256" key="2">
    <source>
        <dbReference type="ARBA" id="ARBA00023004"/>
    </source>
</evidence>
<gene>
    <name evidence="6" type="ORF">FH610_002270</name>
</gene>
<keyword evidence="1" id="KW-0479">Metal-binding</keyword>
<dbReference type="InterPro" id="IPR040086">
    <property type="entry name" value="MJ0683-like"/>
</dbReference>
<dbReference type="InterPro" id="IPR007197">
    <property type="entry name" value="rSAM"/>
</dbReference>
<dbReference type="Gene3D" id="3.80.30.30">
    <property type="match status" value="1"/>
</dbReference>
<evidence type="ECO:0000313" key="6">
    <source>
        <dbReference type="EMBL" id="KAB8187985.1"/>
    </source>
</evidence>
<evidence type="ECO:0000313" key="7">
    <source>
        <dbReference type="Proteomes" id="UP000313066"/>
    </source>
</evidence>
<accession>A0A5N6C590</accession>
<comment type="caution">
    <text evidence="6">The sequence shown here is derived from an EMBL/GenBank/DDBJ whole genome shotgun (WGS) entry which is preliminary data.</text>
</comment>
<dbReference type="EMBL" id="VDMA02000001">
    <property type="protein sequence ID" value="KAB8187985.1"/>
    <property type="molecule type" value="Genomic_DNA"/>
</dbReference>
<dbReference type="SFLD" id="SFLDS00029">
    <property type="entry name" value="Radical_SAM"/>
    <property type="match status" value="1"/>
</dbReference>
<evidence type="ECO:0000256" key="1">
    <source>
        <dbReference type="ARBA" id="ARBA00022723"/>
    </source>
</evidence>
<evidence type="ECO:0000256" key="4">
    <source>
        <dbReference type="SAM" id="MobiDB-lite"/>
    </source>
</evidence>
<dbReference type="InterPro" id="IPR058240">
    <property type="entry name" value="rSAM_sf"/>
</dbReference>
<keyword evidence="3" id="KW-0411">Iron-sulfur</keyword>
<dbReference type="AlphaFoldDB" id="A0A5N6C590"/>
<keyword evidence="2" id="KW-0408">Iron</keyword>
<dbReference type="GO" id="GO:0046872">
    <property type="term" value="F:metal ion binding"/>
    <property type="evidence" value="ECO:0007669"/>
    <property type="project" value="UniProtKB-KW"/>
</dbReference>
<feature type="domain" description="Radical SAM core" evidence="5">
    <location>
        <begin position="120"/>
        <end position="291"/>
    </location>
</feature>
<organism evidence="6 7">
    <name type="scientific">Microbispora catharanthi</name>
    <dbReference type="NCBI Taxonomy" id="1712871"/>
    <lineage>
        <taxon>Bacteria</taxon>
        <taxon>Bacillati</taxon>
        <taxon>Actinomycetota</taxon>
        <taxon>Actinomycetes</taxon>
        <taxon>Streptosporangiales</taxon>
        <taxon>Streptosporangiaceae</taxon>
        <taxon>Microbispora</taxon>
    </lineage>
</organism>
<proteinExistence type="predicted"/>
<dbReference type="GO" id="GO:0003824">
    <property type="term" value="F:catalytic activity"/>
    <property type="evidence" value="ECO:0007669"/>
    <property type="project" value="InterPro"/>
</dbReference>
<feature type="compositionally biased region" description="Low complexity" evidence="4">
    <location>
        <begin position="56"/>
        <end position="69"/>
    </location>
</feature>
<evidence type="ECO:0000259" key="5">
    <source>
        <dbReference type="Pfam" id="PF04055"/>
    </source>
</evidence>
<evidence type="ECO:0000256" key="3">
    <source>
        <dbReference type="ARBA" id="ARBA00023014"/>
    </source>
</evidence>
<reference evidence="6 7" key="1">
    <citation type="submission" date="2019-10" db="EMBL/GenBank/DDBJ databases">
        <title>Nonomuraea sp. nov., isolated from Phyllanthus amarus.</title>
        <authorList>
            <person name="Klykleung N."/>
            <person name="Tanasupawat S."/>
        </authorList>
    </citation>
    <scope>NUCLEOTIDE SEQUENCE [LARGE SCALE GENOMIC DNA]</scope>
    <source>
        <strain evidence="6 7">CR1-09</strain>
    </source>
</reference>
<dbReference type="PANTHER" id="PTHR43432:SF3">
    <property type="entry name" value="SLR0285 PROTEIN"/>
    <property type="match status" value="1"/>
</dbReference>
<feature type="compositionally biased region" description="Basic and acidic residues" evidence="4">
    <location>
        <begin position="1"/>
        <end position="11"/>
    </location>
</feature>
<dbReference type="Proteomes" id="UP000313066">
    <property type="component" value="Unassembled WGS sequence"/>
</dbReference>
<keyword evidence="7" id="KW-1185">Reference proteome</keyword>
<dbReference type="PANTHER" id="PTHR43432">
    <property type="entry name" value="SLR0285 PROTEIN"/>
    <property type="match status" value="1"/>
</dbReference>
<dbReference type="SUPFAM" id="SSF102114">
    <property type="entry name" value="Radical SAM enzymes"/>
    <property type="match status" value="1"/>
</dbReference>